<dbReference type="EMBL" id="QGKY02000089">
    <property type="protein sequence ID" value="KAF2612645.1"/>
    <property type="molecule type" value="Genomic_DNA"/>
</dbReference>
<keyword evidence="1" id="KW-1133">Transmembrane helix</keyword>
<comment type="caution">
    <text evidence="2">The sequence shown here is derived from an EMBL/GenBank/DDBJ whole genome shotgun (WGS) entry which is preliminary data.</text>
</comment>
<feature type="transmembrane region" description="Helical" evidence="1">
    <location>
        <begin position="20"/>
        <end position="41"/>
    </location>
</feature>
<protein>
    <recommendedName>
        <fullName evidence="5">Transmembrane protein</fullName>
    </recommendedName>
</protein>
<sequence length="126" mass="14032">MLVVFTVQMVNDFAVLNSFAIFMPVVSGGGMRVLVVVRLRLLSLMFSGGTRFAGGGACPVKARMSTSHVEATLVTRWWCFVPDGRRIGFGDNNLWIFLLNNNILSWRISLVLLEVAYVGFLGWFVL</sequence>
<keyword evidence="1" id="KW-0472">Membrane</keyword>
<accession>A0A8S9J799</accession>
<gene>
    <name evidence="2" type="ORF">F2Q68_00006166</name>
    <name evidence="3" type="ORF">F2Q70_00013088</name>
</gene>
<feature type="transmembrane region" description="Helical" evidence="1">
    <location>
        <begin position="104"/>
        <end position="125"/>
    </location>
</feature>
<reference evidence="2" key="1">
    <citation type="submission" date="2019-12" db="EMBL/GenBank/DDBJ databases">
        <title>Genome sequencing and annotation of Brassica cretica.</title>
        <authorList>
            <person name="Studholme D.J."/>
            <person name="Sarris P.F."/>
        </authorList>
    </citation>
    <scope>NUCLEOTIDE SEQUENCE</scope>
    <source>
        <strain evidence="2">PFS-001/15</strain>
        <strain evidence="3">PFS-102/07</strain>
        <tissue evidence="2">Leaf</tissue>
    </source>
</reference>
<evidence type="ECO:0000313" key="2">
    <source>
        <dbReference type="EMBL" id="KAF2578170.1"/>
    </source>
</evidence>
<evidence type="ECO:0008006" key="5">
    <source>
        <dbReference type="Google" id="ProtNLM"/>
    </source>
</evidence>
<evidence type="ECO:0000256" key="1">
    <source>
        <dbReference type="SAM" id="Phobius"/>
    </source>
</evidence>
<organism evidence="2 4">
    <name type="scientific">Brassica cretica</name>
    <name type="common">Mustard</name>
    <dbReference type="NCBI Taxonomy" id="69181"/>
    <lineage>
        <taxon>Eukaryota</taxon>
        <taxon>Viridiplantae</taxon>
        <taxon>Streptophyta</taxon>
        <taxon>Embryophyta</taxon>
        <taxon>Tracheophyta</taxon>
        <taxon>Spermatophyta</taxon>
        <taxon>Magnoliopsida</taxon>
        <taxon>eudicotyledons</taxon>
        <taxon>Gunneridae</taxon>
        <taxon>Pentapetalae</taxon>
        <taxon>rosids</taxon>
        <taxon>malvids</taxon>
        <taxon>Brassicales</taxon>
        <taxon>Brassicaceae</taxon>
        <taxon>Brassiceae</taxon>
        <taxon>Brassica</taxon>
    </lineage>
</organism>
<dbReference type="Proteomes" id="UP000712281">
    <property type="component" value="Unassembled WGS sequence"/>
</dbReference>
<proteinExistence type="predicted"/>
<evidence type="ECO:0000313" key="3">
    <source>
        <dbReference type="EMBL" id="KAF2612645.1"/>
    </source>
</evidence>
<dbReference type="AlphaFoldDB" id="A0A8S9J799"/>
<keyword evidence="1" id="KW-0812">Transmembrane</keyword>
<name>A0A8S9J799_BRACR</name>
<dbReference type="EMBL" id="QGKW02001660">
    <property type="protein sequence ID" value="KAF2578170.1"/>
    <property type="molecule type" value="Genomic_DNA"/>
</dbReference>
<evidence type="ECO:0000313" key="4">
    <source>
        <dbReference type="Proteomes" id="UP000712281"/>
    </source>
</evidence>